<name>A0A5J4RTB2_9ZZZZ</name>
<dbReference type="FunFam" id="3.40.1010.10:FF:000001">
    <property type="entry name" value="Siroheme synthase"/>
    <property type="match status" value="1"/>
</dbReference>
<dbReference type="Gene3D" id="3.40.50.10090">
    <property type="match status" value="2"/>
</dbReference>
<dbReference type="SUPFAM" id="SSF53850">
    <property type="entry name" value="Periplasmic binding protein-like II"/>
    <property type="match status" value="1"/>
</dbReference>
<evidence type="ECO:0000256" key="2">
    <source>
        <dbReference type="ARBA" id="ARBA00022603"/>
    </source>
</evidence>
<dbReference type="PRINTS" id="PR00151">
    <property type="entry name" value="PORPHBDMNASE"/>
</dbReference>
<dbReference type="Gene3D" id="3.40.1010.10">
    <property type="entry name" value="Cobalt-precorrin-4 Transmethylase, Domain 1"/>
    <property type="match status" value="1"/>
</dbReference>
<gene>
    <name evidence="9" type="ORF">EZS27_015197</name>
</gene>
<dbReference type="SUPFAM" id="SSF69618">
    <property type="entry name" value="HemD-like"/>
    <property type="match status" value="1"/>
</dbReference>
<evidence type="ECO:0000256" key="5">
    <source>
        <dbReference type="ARBA" id="ARBA00023244"/>
    </source>
</evidence>
<dbReference type="EC" id="2.1.1.107" evidence="1"/>
<evidence type="ECO:0000313" key="9">
    <source>
        <dbReference type="EMBL" id="KAA6336662.1"/>
    </source>
</evidence>
<dbReference type="GO" id="GO:0032259">
    <property type="term" value="P:methylation"/>
    <property type="evidence" value="ECO:0007669"/>
    <property type="project" value="UniProtKB-KW"/>
</dbReference>
<dbReference type="InterPro" id="IPR036108">
    <property type="entry name" value="4pyrrol_syn_uPrphyn_synt_sf"/>
</dbReference>
<dbReference type="InterPro" id="IPR022417">
    <property type="entry name" value="Porphobilin_deaminase_N"/>
</dbReference>
<dbReference type="InterPro" id="IPR003754">
    <property type="entry name" value="4pyrrol_synth_uPrphyn_synth"/>
</dbReference>
<dbReference type="InterPro" id="IPR035996">
    <property type="entry name" value="4pyrrol_Methylase_sf"/>
</dbReference>
<keyword evidence="3 9" id="KW-0808">Transferase</keyword>
<dbReference type="AlphaFoldDB" id="A0A5J4RTB2"/>
<keyword evidence="4" id="KW-0949">S-adenosyl-L-methionine</keyword>
<dbReference type="PANTHER" id="PTHR45790:SF3">
    <property type="entry name" value="S-ADENOSYL-L-METHIONINE-DEPENDENT UROPORPHYRINOGEN III METHYLTRANSFERASE, CHLOROPLASTIC"/>
    <property type="match status" value="1"/>
</dbReference>
<dbReference type="InterPro" id="IPR000860">
    <property type="entry name" value="HemC"/>
</dbReference>
<evidence type="ECO:0000256" key="3">
    <source>
        <dbReference type="ARBA" id="ARBA00022679"/>
    </source>
</evidence>
<dbReference type="Pfam" id="PF00590">
    <property type="entry name" value="TP_methylase"/>
    <property type="match status" value="1"/>
</dbReference>
<sequence>MRILSQKSTDLLTVTARNSLLSQFQVKEVFSFFPSLKYRIVPLETFGDKNKYISLMDTVAPDFFTRELDEMLINNDADVAVHSAKDIPYPMPVELELFALFEAWDKTDSLVSRNKLTLAQLPVKARIGTSSVVRKAELLGCRPDLEVVAIRGTIEERIAQVDNGTVDALVVATCALKRLGLEHRIADTLPFKTHPLQGNLAIVGRKDREDVKALFSAKDVRKNYGKVVLVGFGPGDPDLLTLKGDKALAKADVIFHDDLLDKQFLARYPAEKIYVGKRKDMHRYCQDEINELVYQAAVSGKNVVRLKGGDPMIFAHGREEIDYLQSRFVEVEVVSGISAGIALAAYTHIPLTHRGMASSVAFVTGHSAEETQTPDADTLVYYMGGANISAIAKKLIAAGRKEDTPAALIYNVSLPNQKIYYSSLKELQYSIVNYPTPILLITGSVVSFENRVSCKQKVLLTGTSWKEYEDCGDITHTPLIRIHKIENNERLYAALRTIDTFDRVIFTSRYAVRYFFEVWHELELDLKAFSTVEIASVGKTTSAELGKHQIYPDMESETESAEGLINYFKETGIRNERILLPRSNIGLKSFSEELTRLGNYVEDIPVYTNTVNDEVEKINPALFQKIVFTSPSCVDAFMQIYGEIPAGVQLIAKGETTERRLKSESNETIY</sequence>
<feature type="domain" description="Porphobilinogen deaminase N-terminal" evidence="7">
    <location>
        <begin position="12"/>
        <end position="212"/>
    </location>
</feature>
<dbReference type="GO" id="GO:0019354">
    <property type="term" value="P:siroheme biosynthetic process"/>
    <property type="evidence" value="ECO:0007669"/>
    <property type="project" value="InterPro"/>
</dbReference>
<evidence type="ECO:0000259" key="7">
    <source>
        <dbReference type="Pfam" id="PF01379"/>
    </source>
</evidence>
<organism evidence="9">
    <name type="scientific">termite gut metagenome</name>
    <dbReference type="NCBI Taxonomy" id="433724"/>
    <lineage>
        <taxon>unclassified sequences</taxon>
        <taxon>metagenomes</taxon>
        <taxon>organismal metagenomes</taxon>
    </lineage>
</organism>
<feature type="domain" description="Tetrapyrrole methylase" evidence="6">
    <location>
        <begin position="226"/>
        <end position="427"/>
    </location>
</feature>
<keyword evidence="2 9" id="KW-0489">Methyltransferase</keyword>
<comment type="caution">
    <text evidence="9">The sequence shown here is derived from an EMBL/GenBank/DDBJ whole genome shotgun (WGS) entry which is preliminary data.</text>
</comment>
<dbReference type="EMBL" id="SNRY01000772">
    <property type="protein sequence ID" value="KAA6336662.1"/>
    <property type="molecule type" value="Genomic_DNA"/>
</dbReference>
<dbReference type="GO" id="GO:0004418">
    <property type="term" value="F:hydroxymethylbilane synthase activity"/>
    <property type="evidence" value="ECO:0007669"/>
    <property type="project" value="InterPro"/>
</dbReference>
<evidence type="ECO:0000256" key="4">
    <source>
        <dbReference type="ARBA" id="ARBA00022691"/>
    </source>
</evidence>
<dbReference type="NCBIfam" id="TIGR01469">
    <property type="entry name" value="cobA_cysG_Cterm"/>
    <property type="match status" value="1"/>
</dbReference>
<keyword evidence="5" id="KW-0627">Porphyrin biosynthesis</keyword>
<evidence type="ECO:0000256" key="1">
    <source>
        <dbReference type="ARBA" id="ARBA00012162"/>
    </source>
</evidence>
<reference evidence="9" key="1">
    <citation type="submission" date="2019-03" db="EMBL/GenBank/DDBJ databases">
        <title>Single cell metagenomics reveals metabolic interactions within the superorganism composed of flagellate Streblomastix strix and complex community of Bacteroidetes bacteria on its surface.</title>
        <authorList>
            <person name="Treitli S.C."/>
            <person name="Kolisko M."/>
            <person name="Husnik F."/>
            <person name="Keeling P."/>
            <person name="Hampl V."/>
        </authorList>
    </citation>
    <scope>NUCLEOTIDE SEQUENCE</scope>
    <source>
        <strain evidence="9">STM</strain>
    </source>
</reference>
<protein>
    <recommendedName>
        <fullName evidence="1">uroporphyrinogen-III C-methyltransferase</fullName>
        <ecNumber evidence="1">2.1.1.107</ecNumber>
    </recommendedName>
</protein>
<dbReference type="InterPro" id="IPR014776">
    <property type="entry name" value="4pyrrole_Mease_sub2"/>
</dbReference>
<dbReference type="NCBIfam" id="TIGR00212">
    <property type="entry name" value="hemC"/>
    <property type="match status" value="1"/>
</dbReference>
<dbReference type="Pfam" id="PF02602">
    <property type="entry name" value="HEM4"/>
    <property type="match status" value="1"/>
</dbReference>
<dbReference type="CDD" id="cd11642">
    <property type="entry name" value="SUMT"/>
    <property type="match status" value="1"/>
</dbReference>
<dbReference type="Gene3D" id="3.30.950.10">
    <property type="entry name" value="Methyltransferase, Cobalt-precorrin-4 Transmethylase, Domain 2"/>
    <property type="match status" value="1"/>
</dbReference>
<dbReference type="CDD" id="cd06578">
    <property type="entry name" value="HemD"/>
    <property type="match status" value="1"/>
</dbReference>
<dbReference type="Pfam" id="PF01379">
    <property type="entry name" value="Porphobil_deam"/>
    <property type="match status" value="1"/>
</dbReference>
<dbReference type="InterPro" id="IPR050161">
    <property type="entry name" value="Siro_Cobalamin_biosynth"/>
</dbReference>
<dbReference type="SUPFAM" id="SSF53790">
    <property type="entry name" value="Tetrapyrrole methylase"/>
    <property type="match status" value="1"/>
</dbReference>
<evidence type="ECO:0000259" key="8">
    <source>
        <dbReference type="Pfam" id="PF02602"/>
    </source>
</evidence>
<dbReference type="PANTHER" id="PTHR45790">
    <property type="entry name" value="SIROHEME SYNTHASE-RELATED"/>
    <property type="match status" value="1"/>
</dbReference>
<dbReference type="InterPro" id="IPR000878">
    <property type="entry name" value="4pyrrol_Mease"/>
</dbReference>
<dbReference type="NCBIfam" id="NF004790">
    <property type="entry name" value="PRK06136.1"/>
    <property type="match status" value="1"/>
</dbReference>
<dbReference type="Gene3D" id="3.40.190.10">
    <property type="entry name" value="Periplasmic binding protein-like II"/>
    <property type="match status" value="2"/>
</dbReference>
<feature type="domain" description="Tetrapyrrole biosynthesis uroporphyrinogen III synthase" evidence="8">
    <location>
        <begin position="473"/>
        <end position="664"/>
    </location>
</feature>
<dbReference type="InterPro" id="IPR014777">
    <property type="entry name" value="4pyrrole_Mease_sub1"/>
</dbReference>
<dbReference type="GO" id="GO:0004852">
    <property type="term" value="F:uroporphyrinogen-III synthase activity"/>
    <property type="evidence" value="ECO:0007669"/>
    <property type="project" value="InterPro"/>
</dbReference>
<dbReference type="InterPro" id="IPR006366">
    <property type="entry name" value="CobA/CysG_C"/>
</dbReference>
<evidence type="ECO:0000259" key="6">
    <source>
        <dbReference type="Pfam" id="PF00590"/>
    </source>
</evidence>
<proteinExistence type="predicted"/>
<accession>A0A5J4RTB2</accession>
<dbReference type="GO" id="GO:0004851">
    <property type="term" value="F:uroporphyrin-III C-methyltransferase activity"/>
    <property type="evidence" value="ECO:0007669"/>
    <property type="project" value="UniProtKB-EC"/>
</dbReference>